<dbReference type="SUPFAM" id="SSF103473">
    <property type="entry name" value="MFS general substrate transporter"/>
    <property type="match status" value="1"/>
</dbReference>
<evidence type="ECO:0000313" key="11">
    <source>
        <dbReference type="Proteomes" id="UP000094291"/>
    </source>
</evidence>
<keyword evidence="11" id="KW-1185">Reference proteome</keyword>
<dbReference type="PANTHER" id="PTHR42718">
    <property type="entry name" value="MAJOR FACILITATOR SUPERFAMILY MULTIDRUG TRANSPORTER MFSC"/>
    <property type="match status" value="1"/>
</dbReference>
<name>A0A1E2VED5_9GAMM</name>
<sequence>MINASEPPSPSYKALTFVLALTLAIGPLALDLYLPAFPAIAADLNVGTDDIGLSVSFYVFTMALSQLIGGALSDRLGRKPILTGGLILFALASFALTQVSTLNSLLGFRVLQAFGGGWVLVSIPALVRDRTSGKAAARLFSMVGLIMIIAPAMAPTLGSFLLQLGSWHLLFLFLGVYALLIMPLLFRFVLQGNPHRPAEGHDRASLWQQYRSVLSTRLALPFIGWQSCCFTTMMIFITHSSFIYQQHFDQTEEAFALLFGANIVIMMVCNLTSRWLLNWVSSRFLLRCATGLQGMGILALSITVWQEGPVMAFLPCMMITIGAMGAITPNLQASYLEFFPKNSGTAAAIMGAVQFSIAGLLSGLSTMLPQTLSAVIAAMSICVAVAWGFMLLEYRIGGAARRSASH</sequence>
<comment type="caution">
    <text evidence="10">The sequence shown here is derived from an EMBL/GenBank/DDBJ whole genome shotgun (WGS) entry which is preliminary data.</text>
</comment>
<dbReference type="EMBL" id="MDTQ01000001">
    <property type="protein sequence ID" value="ODC05232.1"/>
    <property type="molecule type" value="Genomic_DNA"/>
</dbReference>
<dbReference type="InterPro" id="IPR005829">
    <property type="entry name" value="Sugar_transporter_CS"/>
</dbReference>
<dbReference type="AlphaFoldDB" id="A0A1E2VED5"/>
<feature type="transmembrane region" description="Helical" evidence="8">
    <location>
        <begin position="51"/>
        <end position="69"/>
    </location>
</feature>
<feature type="domain" description="Major facilitator superfamily (MFS) profile" evidence="9">
    <location>
        <begin position="15"/>
        <end position="395"/>
    </location>
</feature>
<accession>A0A1E2VED5</accession>
<dbReference type="PANTHER" id="PTHR42718:SF9">
    <property type="entry name" value="MAJOR FACILITATOR SUPERFAMILY MULTIDRUG TRANSPORTER MFSC"/>
    <property type="match status" value="1"/>
</dbReference>
<keyword evidence="3 8" id="KW-0813">Transport</keyword>
<dbReference type="RefSeq" id="WP_069000253.1">
    <property type="nucleotide sequence ID" value="NZ_MDTQ01000001.1"/>
</dbReference>
<evidence type="ECO:0000256" key="1">
    <source>
        <dbReference type="ARBA" id="ARBA00004651"/>
    </source>
</evidence>
<feature type="transmembrane region" description="Helical" evidence="8">
    <location>
        <begin position="139"/>
        <end position="161"/>
    </location>
</feature>
<keyword evidence="8" id="KW-0997">Cell inner membrane</keyword>
<dbReference type="InterPro" id="IPR020846">
    <property type="entry name" value="MFS_dom"/>
</dbReference>
<comment type="subcellular location">
    <subcellularLocation>
        <location evidence="8">Cell inner membrane</location>
        <topology evidence="8">Multi-pass membrane protein</topology>
    </subcellularLocation>
    <subcellularLocation>
        <location evidence="1">Cell membrane</location>
        <topology evidence="1">Multi-pass membrane protein</topology>
    </subcellularLocation>
</comment>
<keyword evidence="4" id="KW-1003">Cell membrane</keyword>
<dbReference type="GO" id="GO:1990961">
    <property type="term" value="P:xenobiotic detoxification by transmembrane export across the plasma membrane"/>
    <property type="evidence" value="ECO:0007669"/>
    <property type="project" value="InterPro"/>
</dbReference>
<dbReference type="Gene3D" id="1.20.1720.10">
    <property type="entry name" value="Multidrug resistance protein D"/>
    <property type="match status" value="1"/>
</dbReference>
<evidence type="ECO:0000256" key="6">
    <source>
        <dbReference type="ARBA" id="ARBA00022989"/>
    </source>
</evidence>
<gene>
    <name evidence="10" type="ORF">BFW38_06065</name>
</gene>
<feature type="transmembrane region" description="Helical" evidence="8">
    <location>
        <begin position="167"/>
        <end position="186"/>
    </location>
</feature>
<evidence type="ECO:0000256" key="7">
    <source>
        <dbReference type="ARBA" id="ARBA00023136"/>
    </source>
</evidence>
<organism evidence="10 11">
    <name type="scientific">Terasakiispira papahanaumokuakeensis</name>
    <dbReference type="NCBI Taxonomy" id="197479"/>
    <lineage>
        <taxon>Bacteria</taxon>
        <taxon>Pseudomonadati</taxon>
        <taxon>Pseudomonadota</taxon>
        <taxon>Gammaproteobacteria</taxon>
        <taxon>Oceanospirillales</taxon>
        <taxon>Terasakiispira</taxon>
    </lineage>
</organism>
<protein>
    <recommendedName>
        <fullName evidence="8">Bcr/CflA family efflux transporter</fullName>
    </recommendedName>
</protein>
<dbReference type="PROSITE" id="PS00216">
    <property type="entry name" value="SUGAR_TRANSPORT_1"/>
    <property type="match status" value="1"/>
</dbReference>
<feature type="transmembrane region" description="Helical" evidence="8">
    <location>
        <begin position="81"/>
        <end position="100"/>
    </location>
</feature>
<dbReference type="STRING" id="197479.BFW38_06065"/>
<dbReference type="CDD" id="cd17320">
    <property type="entry name" value="MFS_MdfA_MDR_like"/>
    <property type="match status" value="1"/>
</dbReference>
<evidence type="ECO:0000256" key="3">
    <source>
        <dbReference type="ARBA" id="ARBA00022448"/>
    </source>
</evidence>
<keyword evidence="7 8" id="KW-0472">Membrane</keyword>
<dbReference type="InterPro" id="IPR011701">
    <property type="entry name" value="MFS"/>
</dbReference>
<evidence type="ECO:0000256" key="4">
    <source>
        <dbReference type="ARBA" id="ARBA00022475"/>
    </source>
</evidence>
<keyword evidence="6 8" id="KW-1133">Transmembrane helix</keyword>
<comment type="caution">
    <text evidence="8">Lacks conserved residue(s) required for the propagation of feature annotation.</text>
</comment>
<dbReference type="InterPro" id="IPR036259">
    <property type="entry name" value="MFS_trans_sf"/>
</dbReference>
<feature type="transmembrane region" description="Helical" evidence="8">
    <location>
        <begin position="218"/>
        <end position="242"/>
    </location>
</feature>
<feature type="transmembrane region" description="Helical" evidence="8">
    <location>
        <begin position="106"/>
        <end position="127"/>
    </location>
</feature>
<feature type="transmembrane region" description="Helical" evidence="8">
    <location>
        <begin position="284"/>
        <end position="305"/>
    </location>
</feature>
<proteinExistence type="inferred from homology"/>
<reference evidence="10 11" key="1">
    <citation type="submission" date="2016-08" db="EMBL/GenBank/DDBJ databases">
        <authorList>
            <person name="Seilhamer J.J."/>
        </authorList>
    </citation>
    <scope>NUCLEOTIDE SEQUENCE [LARGE SCALE GENOMIC DNA]</scope>
    <source>
        <strain evidence="10 11">PH27A</strain>
    </source>
</reference>
<evidence type="ECO:0000256" key="5">
    <source>
        <dbReference type="ARBA" id="ARBA00022692"/>
    </source>
</evidence>
<feature type="transmembrane region" description="Helical" evidence="8">
    <location>
        <begin position="254"/>
        <end position="272"/>
    </location>
</feature>
<keyword evidence="5 8" id="KW-0812">Transmembrane</keyword>
<feature type="transmembrane region" description="Helical" evidence="8">
    <location>
        <begin position="343"/>
        <end position="365"/>
    </location>
</feature>
<evidence type="ECO:0000259" key="9">
    <source>
        <dbReference type="PROSITE" id="PS50850"/>
    </source>
</evidence>
<dbReference type="NCBIfam" id="TIGR00710">
    <property type="entry name" value="efflux_Bcr_CflA"/>
    <property type="match status" value="1"/>
</dbReference>
<evidence type="ECO:0000256" key="8">
    <source>
        <dbReference type="RuleBase" id="RU365088"/>
    </source>
</evidence>
<evidence type="ECO:0000313" key="10">
    <source>
        <dbReference type="EMBL" id="ODC05232.1"/>
    </source>
</evidence>
<dbReference type="OrthoDB" id="9814303at2"/>
<feature type="transmembrane region" description="Helical" evidence="8">
    <location>
        <begin position="311"/>
        <end position="331"/>
    </location>
</feature>
<dbReference type="GO" id="GO:0042910">
    <property type="term" value="F:xenobiotic transmembrane transporter activity"/>
    <property type="evidence" value="ECO:0007669"/>
    <property type="project" value="InterPro"/>
</dbReference>
<dbReference type="PROSITE" id="PS50850">
    <property type="entry name" value="MFS"/>
    <property type="match status" value="1"/>
</dbReference>
<comment type="similarity">
    <text evidence="2 8">Belongs to the major facilitator superfamily. Bcr/CmlA family.</text>
</comment>
<dbReference type="InterPro" id="IPR004812">
    <property type="entry name" value="Efflux_drug-R_Bcr/CmlA"/>
</dbReference>
<evidence type="ECO:0000256" key="2">
    <source>
        <dbReference type="ARBA" id="ARBA00006236"/>
    </source>
</evidence>
<feature type="transmembrane region" description="Helical" evidence="8">
    <location>
        <begin position="371"/>
        <end position="392"/>
    </location>
</feature>
<dbReference type="GO" id="GO:0005886">
    <property type="term" value="C:plasma membrane"/>
    <property type="evidence" value="ECO:0007669"/>
    <property type="project" value="UniProtKB-SubCell"/>
</dbReference>
<dbReference type="Pfam" id="PF07690">
    <property type="entry name" value="MFS_1"/>
    <property type="match status" value="1"/>
</dbReference>
<dbReference type="Proteomes" id="UP000094291">
    <property type="component" value="Unassembled WGS sequence"/>
</dbReference>